<keyword evidence="2" id="KW-1185">Reference proteome</keyword>
<evidence type="ECO:0000313" key="1">
    <source>
        <dbReference type="EMBL" id="GMH09603.1"/>
    </source>
</evidence>
<accession>A0AAD3SE76</accession>
<dbReference type="InterPro" id="IPR025322">
    <property type="entry name" value="PADRE_dom"/>
</dbReference>
<evidence type="ECO:0000313" key="2">
    <source>
        <dbReference type="Proteomes" id="UP001279734"/>
    </source>
</evidence>
<dbReference type="AlphaFoldDB" id="A0AAD3SE76"/>
<protein>
    <submittedName>
        <fullName evidence="1">Uncharacterized protein</fullName>
    </submittedName>
</protein>
<sequence length="194" mass="21086">MGNCLFGGTAGGSSDPLVQVVTSNGGIMEFQPPIVAGCIIDEFTGHAMYRSDGDERLRMPMQLNEKLRSGETYYLLPTGSIGGHVRSKSAPTKAVPVPAAAPLYRMSSDDQSQSQKQLLMRSFSNSDNYYKDGGVWKVKLVISRQQLIEILSQEALTQEFVDTVRIVAKCGRHSALGSYADQWSVSSRSIASSD</sequence>
<proteinExistence type="predicted"/>
<name>A0AAD3SE76_NEPGR</name>
<dbReference type="Pfam" id="PF14009">
    <property type="entry name" value="PADRE"/>
    <property type="match status" value="1"/>
</dbReference>
<gene>
    <name evidence="1" type="ORF">Nepgr_011444</name>
</gene>
<comment type="caution">
    <text evidence="1">The sequence shown here is derived from an EMBL/GenBank/DDBJ whole genome shotgun (WGS) entry which is preliminary data.</text>
</comment>
<dbReference type="PANTHER" id="PTHR33148">
    <property type="entry name" value="PLASTID MOVEMENT IMPAIRED PROTEIN-RELATED"/>
    <property type="match status" value="1"/>
</dbReference>
<dbReference type="EMBL" id="BSYO01000009">
    <property type="protein sequence ID" value="GMH09603.1"/>
    <property type="molecule type" value="Genomic_DNA"/>
</dbReference>
<dbReference type="Proteomes" id="UP001279734">
    <property type="component" value="Unassembled WGS sequence"/>
</dbReference>
<organism evidence="1 2">
    <name type="scientific">Nepenthes gracilis</name>
    <name type="common">Slender pitcher plant</name>
    <dbReference type="NCBI Taxonomy" id="150966"/>
    <lineage>
        <taxon>Eukaryota</taxon>
        <taxon>Viridiplantae</taxon>
        <taxon>Streptophyta</taxon>
        <taxon>Embryophyta</taxon>
        <taxon>Tracheophyta</taxon>
        <taxon>Spermatophyta</taxon>
        <taxon>Magnoliopsida</taxon>
        <taxon>eudicotyledons</taxon>
        <taxon>Gunneridae</taxon>
        <taxon>Pentapetalae</taxon>
        <taxon>Caryophyllales</taxon>
        <taxon>Nepenthaceae</taxon>
        <taxon>Nepenthes</taxon>
    </lineage>
</organism>
<dbReference type="PANTHER" id="PTHR33148:SF48">
    <property type="entry name" value="DUF4228 DOMAIN PROTEIN"/>
    <property type="match status" value="1"/>
</dbReference>
<reference evidence="1" key="1">
    <citation type="submission" date="2023-05" db="EMBL/GenBank/DDBJ databases">
        <title>Nepenthes gracilis genome sequencing.</title>
        <authorList>
            <person name="Fukushima K."/>
        </authorList>
    </citation>
    <scope>NUCLEOTIDE SEQUENCE</scope>
    <source>
        <strain evidence="1">SING2019-196</strain>
    </source>
</reference>